<organism evidence="1">
    <name type="scientific">Tetraselmis sp. GSL018</name>
    <dbReference type="NCBI Taxonomy" id="582737"/>
    <lineage>
        <taxon>Eukaryota</taxon>
        <taxon>Viridiplantae</taxon>
        <taxon>Chlorophyta</taxon>
        <taxon>core chlorophytes</taxon>
        <taxon>Chlorodendrophyceae</taxon>
        <taxon>Chlorodendrales</taxon>
        <taxon>Chlorodendraceae</taxon>
        <taxon>Tetraselmis</taxon>
    </lineage>
</organism>
<name>A0A061QYA9_9CHLO</name>
<reference evidence="1" key="1">
    <citation type="submission" date="2014-05" db="EMBL/GenBank/DDBJ databases">
        <title>The transcriptome of the halophilic microalga Tetraselmis sp. GSL018 isolated from the Great Salt Lake, Utah.</title>
        <authorList>
            <person name="Jinkerson R.E."/>
            <person name="D'Adamo S."/>
            <person name="Posewitz M.C."/>
        </authorList>
    </citation>
    <scope>NUCLEOTIDE SEQUENCE</scope>
    <source>
        <strain evidence="1">GSL018</strain>
    </source>
</reference>
<accession>A0A061QYA9</accession>
<protein>
    <submittedName>
        <fullName evidence="1">Uncharacterized protein</fullName>
    </submittedName>
</protein>
<gene>
    <name evidence="1" type="ORF">TSPGSL018_21005</name>
</gene>
<sequence length="67" mass="7719">ENELCPLTETISTWTEKNWKLAIKHRKFKHKTCNGTVSCKVCPCVFPQIHTAFASRTSGQSKVFKHR</sequence>
<feature type="non-terminal residue" evidence="1">
    <location>
        <position position="1"/>
    </location>
</feature>
<proteinExistence type="predicted"/>
<dbReference type="AlphaFoldDB" id="A0A061QYA9"/>
<evidence type="ECO:0000313" key="1">
    <source>
        <dbReference type="EMBL" id="JAC63301.1"/>
    </source>
</evidence>
<dbReference type="EMBL" id="GBEZ01023597">
    <property type="protein sequence ID" value="JAC63301.1"/>
    <property type="molecule type" value="Transcribed_RNA"/>
</dbReference>